<name>A0A0E3BS51_9BURK</name>
<keyword evidence="3" id="KW-1185">Reference proteome</keyword>
<sequence length="261" mass="28683">MKLSARMMNQAEVLRQIRGLTGPQAAKAYAKALNDTAFQVRRAMQDEMRAVFDRPTDYILRSPKFLAATSSRLEVVIAPTAGRIDRKPTKWTNPSVDPQKILDAQTWGGRRNDKRSEVALKRAGILPNGYQTAIPSDDRGGPYPGSDDGKGNLRGPFLVQLIGYFQAFGVSGPNSNLSAKGYQRVHRGTKKQAGRRYFVTYGKTRGGARNTQKGEQDERTAHLAPGIWAVSGTGGADVRPVLMFVRPSRGYTPRFEMGVVA</sequence>
<evidence type="ECO:0000313" key="3">
    <source>
        <dbReference type="Proteomes" id="UP000029549"/>
    </source>
</evidence>
<organism evidence="2 3">
    <name type="scientific">Comamonas thiooxydans</name>
    <dbReference type="NCBI Taxonomy" id="363952"/>
    <lineage>
        <taxon>Bacteria</taxon>
        <taxon>Pseudomonadati</taxon>
        <taxon>Pseudomonadota</taxon>
        <taxon>Betaproteobacteria</taxon>
        <taxon>Burkholderiales</taxon>
        <taxon>Comamonadaceae</taxon>
        <taxon>Comamonas</taxon>
    </lineage>
</organism>
<protein>
    <submittedName>
        <fullName evidence="2">Uncharacterized protein</fullName>
    </submittedName>
</protein>
<gene>
    <name evidence="2" type="ORF">P608_15775</name>
</gene>
<dbReference type="AlphaFoldDB" id="A0A0E3BS51"/>
<proteinExistence type="predicted"/>
<reference evidence="2 3" key="1">
    <citation type="submission" date="2013-09" db="EMBL/GenBank/DDBJ databases">
        <title>High correlation between genotypes and phenotypes of environmental bacteria Comamonas testosteroni strains.</title>
        <authorList>
            <person name="Liu L."/>
            <person name="Zhu W."/>
            <person name="Xia X."/>
            <person name="Xu B."/>
            <person name="Luo M."/>
            <person name="Wang G."/>
        </authorList>
    </citation>
    <scope>NUCLEOTIDE SEQUENCE [LARGE SCALE GENOMIC DNA]</scope>
    <source>
        <strain evidence="2 3">DF2</strain>
    </source>
</reference>
<comment type="caution">
    <text evidence="2">The sequence shown here is derived from an EMBL/GenBank/DDBJ whole genome shotgun (WGS) entry which is preliminary data.</text>
</comment>
<evidence type="ECO:0000256" key="1">
    <source>
        <dbReference type="SAM" id="MobiDB-lite"/>
    </source>
</evidence>
<dbReference type="EMBL" id="AWTP01000117">
    <property type="protein sequence ID" value="KGH10130.1"/>
    <property type="molecule type" value="Genomic_DNA"/>
</dbReference>
<feature type="region of interest" description="Disordered" evidence="1">
    <location>
        <begin position="129"/>
        <end position="150"/>
    </location>
</feature>
<dbReference type="Proteomes" id="UP000029549">
    <property type="component" value="Unassembled WGS sequence"/>
</dbReference>
<evidence type="ECO:0000313" key="2">
    <source>
        <dbReference type="EMBL" id="KGH10130.1"/>
    </source>
</evidence>
<accession>A0A0E3BS51</accession>